<comment type="caution">
    <text evidence="1">The sequence shown here is derived from an EMBL/GenBank/DDBJ whole genome shotgun (WGS) entry which is preliminary data.</text>
</comment>
<gene>
    <name evidence="1" type="ORF">KUCAC02_012576</name>
</gene>
<organism evidence="1 2">
    <name type="scientific">Chaenocephalus aceratus</name>
    <name type="common">Blackfin icefish</name>
    <name type="synonym">Chaenichthys aceratus</name>
    <dbReference type="NCBI Taxonomy" id="36190"/>
    <lineage>
        <taxon>Eukaryota</taxon>
        <taxon>Metazoa</taxon>
        <taxon>Chordata</taxon>
        <taxon>Craniata</taxon>
        <taxon>Vertebrata</taxon>
        <taxon>Euteleostomi</taxon>
        <taxon>Actinopterygii</taxon>
        <taxon>Neopterygii</taxon>
        <taxon>Teleostei</taxon>
        <taxon>Neoteleostei</taxon>
        <taxon>Acanthomorphata</taxon>
        <taxon>Eupercaria</taxon>
        <taxon>Perciformes</taxon>
        <taxon>Notothenioidei</taxon>
        <taxon>Channichthyidae</taxon>
        <taxon>Chaenocephalus</taxon>
    </lineage>
</organism>
<keyword evidence="2" id="KW-1185">Reference proteome</keyword>
<accession>A0ACB9XAZ5</accession>
<evidence type="ECO:0000313" key="1">
    <source>
        <dbReference type="EMBL" id="KAI4824031.1"/>
    </source>
</evidence>
<dbReference type="Proteomes" id="UP001057452">
    <property type="component" value="Chromosome 7"/>
</dbReference>
<reference evidence="1" key="1">
    <citation type="submission" date="2022-05" db="EMBL/GenBank/DDBJ databases">
        <title>Chromosome-level genome of Chaenocephalus aceratus.</title>
        <authorList>
            <person name="Park H."/>
        </authorList>
    </citation>
    <scope>NUCLEOTIDE SEQUENCE</scope>
    <source>
        <strain evidence="1">KU_202001</strain>
    </source>
</reference>
<sequence length="352" mass="39812">MLLDSGAQVSVVGQTWIENTLPDSQIQPMSSLLGEYCHATAANGTPIPFEGWTVVLMELKSEEHGDLAIHVPLLVSQNCVEIPLLGFNVIEELIWENSEQPANIVKLAALLSGALKLKKEVVNNLVSAVTTKNSEERSEDCVVRMGKIGLVINQVQKEQQSDMEEEDNQQPEQSQDSGHDEDDEEEPVTLRRSVRTSNEFPSSVHMEKEGLVRCVQFLKSENLIMKTIVTDGHTQINKWLKENQEHVDHRFDVWRLAKNLKKQLVKLAKDKQCTAIGEWIQSILNHLYWCAVSTPDGNGEIIAEKWLSLNNHIINIHTKHGRVFEKCAHGRLPAAQNRKKKWLKAVKKNDMQ</sequence>
<proteinExistence type="predicted"/>
<evidence type="ECO:0000313" key="2">
    <source>
        <dbReference type="Proteomes" id="UP001057452"/>
    </source>
</evidence>
<protein>
    <submittedName>
        <fullName evidence="1">Uncharacterized protein</fullName>
    </submittedName>
</protein>
<name>A0ACB9XAZ5_CHAAC</name>
<dbReference type="EMBL" id="CM043791">
    <property type="protein sequence ID" value="KAI4824031.1"/>
    <property type="molecule type" value="Genomic_DNA"/>
</dbReference>